<evidence type="ECO:0000313" key="2">
    <source>
        <dbReference type="EMBL" id="CAH3171305.1"/>
    </source>
</evidence>
<dbReference type="EMBL" id="CALNXI010001523">
    <property type="protein sequence ID" value="CAH3171305.1"/>
    <property type="molecule type" value="Genomic_DNA"/>
</dbReference>
<name>A0ABN8R1M8_9CNID</name>
<dbReference type="Proteomes" id="UP001159427">
    <property type="component" value="Unassembled WGS sequence"/>
</dbReference>
<organism evidence="2 3">
    <name type="scientific">Porites evermanni</name>
    <dbReference type="NCBI Taxonomy" id="104178"/>
    <lineage>
        <taxon>Eukaryota</taxon>
        <taxon>Metazoa</taxon>
        <taxon>Cnidaria</taxon>
        <taxon>Anthozoa</taxon>
        <taxon>Hexacorallia</taxon>
        <taxon>Scleractinia</taxon>
        <taxon>Fungiina</taxon>
        <taxon>Poritidae</taxon>
        <taxon>Porites</taxon>
    </lineage>
</organism>
<evidence type="ECO:0000313" key="3">
    <source>
        <dbReference type="Proteomes" id="UP001159427"/>
    </source>
</evidence>
<feature type="transmembrane region" description="Helical" evidence="1">
    <location>
        <begin position="27"/>
        <end position="52"/>
    </location>
</feature>
<reference evidence="2 3" key="1">
    <citation type="submission" date="2022-05" db="EMBL/GenBank/DDBJ databases">
        <authorList>
            <consortium name="Genoscope - CEA"/>
            <person name="William W."/>
        </authorList>
    </citation>
    <scope>NUCLEOTIDE SEQUENCE [LARGE SCALE GENOMIC DNA]</scope>
</reference>
<keyword evidence="1" id="KW-0812">Transmembrane</keyword>
<accession>A0ABN8R1M8</accession>
<keyword evidence="1" id="KW-0472">Membrane</keyword>
<gene>
    <name evidence="2" type="ORF">PEVE_00007810</name>
</gene>
<feature type="non-terminal residue" evidence="2">
    <location>
        <position position="219"/>
    </location>
</feature>
<protein>
    <submittedName>
        <fullName evidence="2">Uncharacterized protein</fullName>
    </submittedName>
</protein>
<proteinExistence type="predicted"/>
<comment type="caution">
    <text evidence="2">The sequence shown here is derived from an EMBL/GenBank/DDBJ whole genome shotgun (WGS) entry which is preliminary data.</text>
</comment>
<sequence>MTLTFLYFNKDSSLSDRFHKRKWWACLVYRAVLALASMLAAISLGMSSYAVYQVTMDEKGRTNINPFYKPHQVDGNKQYRMWNPVSMSNDGLLQLNPFDGNVYCNGSFSNSGSEQGLSTVKTSEIEMSQNEVSLLFNISGQVYALTVDTTQNALTVLPYSSGEYPTNSRFKIDYYWSYTFFPYKLDNTTFLGCDGTGRAMLVDGMQFFEYPNPQALLQL</sequence>
<keyword evidence="3" id="KW-1185">Reference proteome</keyword>
<evidence type="ECO:0000256" key="1">
    <source>
        <dbReference type="SAM" id="Phobius"/>
    </source>
</evidence>
<keyword evidence="1" id="KW-1133">Transmembrane helix</keyword>